<dbReference type="InterPro" id="IPR033656">
    <property type="entry name" value="HisRS_anticodon"/>
</dbReference>
<evidence type="ECO:0000256" key="10">
    <source>
        <dbReference type="HAMAP-Rule" id="MF_00127"/>
    </source>
</evidence>
<feature type="domain" description="Aminoacyl-transfer RNA synthetases class-II family profile" evidence="11">
    <location>
        <begin position="28"/>
        <end position="349"/>
    </location>
</feature>
<keyword evidence="8 10" id="KW-0030">Aminoacyl-tRNA synthetase</keyword>
<evidence type="ECO:0000256" key="7">
    <source>
        <dbReference type="ARBA" id="ARBA00022917"/>
    </source>
</evidence>
<dbReference type="InterPro" id="IPR004154">
    <property type="entry name" value="Anticodon-bd"/>
</dbReference>
<dbReference type="Proteomes" id="UP000242660">
    <property type="component" value="Unassembled WGS sequence"/>
</dbReference>
<evidence type="ECO:0000256" key="8">
    <source>
        <dbReference type="ARBA" id="ARBA00023146"/>
    </source>
</evidence>
<evidence type="ECO:0000256" key="4">
    <source>
        <dbReference type="ARBA" id="ARBA00022598"/>
    </source>
</evidence>
<organism evidence="12 13">
    <name type="scientific">Candidatus Pandoraea novymonadis</name>
    <dbReference type="NCBI Taxonomy" id="1808959"/>
    <lineage>
        <taxon>Bacteria</taxon>
        <taxon>Pseudomonadati</taxon>
        <taxon>Pseudomonadota</taxon>
        <taxon>Betaproteobacteria</taxon>
        <taxon>Burkholderiales</taxon>
        <taxon>Burkholderiaceae</taxon>
        <taxon>Pandoraea</taxon>
    </lineage>
</organism>
<comment type="similarity">
    <text evidence="1 10">Belongs to the class-II aminoacyl-tRNA synthetase family.</text>
</comment>
<dbReference type="CDD" id="cd00859">
    <property type="entry name" value="HisRS_anticodon"/>
    <property type="match status" value="1"/>
</dbReference>
<dbReference type="NCBIfam" id="TIGR00442">
    <property type="entry name" value="hisS"/>
    <property type="match status" value="1"/>
</dbReference>
<dbReference type="HAMAP" id="MF_00127">
    <property type="entry name" value="His_tRNA_synth"/>
    <property type="match status" value="1"/>
</dbReference>
<keyword evidence="7 10" id="KW-0648">Protein biosynthesis</keyword>
<evidence type="ECO:0000313" key="12">
    <source>
        <dbReference type="EMBL" id="PSB91932.1"/>
    </source>
</evidence>
<keyword evidence="4 10" id="KW-0436">Ligase</keyword>
<dbReference type="SUPFAM" id="SSF52954">
    <property type="entry name" value="Class II aaRS ABD-related"/>
    <property type="match status" value="1"/>
</dbReference>
<dbReference type="InterPro" id="IPR015807">
    <property type="entry name" value="His-tRNA-ligase"/>
</dbReference>
<dbReference type="RefSeq" id="WP_106181879.1">
    <property type="nucleotide sequence ID" value="NZ_MUHY01000001.1"/>
</dbReference>
<dbReference type="EMBL" id="MUHY01000001">
    <property type="protein sequence ID" value="PSB91932.1"/>
    <property type="molecule type" value="Genomic_DNA"/>
</dbReference>
<evidence type="ECO:0000256" key="3">
    <source>
        <dbReference type="ARBA" id="ARBA00022490"/>
    </source>
</evidence>
<proteinExistence type="inferred from homology"/>
<dbReference type="InterPro" id="IPR045864">
    <property type="entry name" value="aa-tRNA-synth_II/BPL/LPL"/>
</dbReference>
<dbReference type="PROSITE" id="PS50862">
    <property type="entry name" value="AA_TRNA_LIGASE_II"/>
    <property type="match status" value="1"/>
</dbReference>
<dbReference type="Pfam" id="PF13393">
    <property type="entry name" value="tRNA-synt_His"/>
    <property type="match status" value="1"/>
</dbReference>
<dbReference type="CDD" id="cd00773">
    <property type="entry name" value="HisRS-like_core"/>
    <property type="match status" value="1"/>
</dbReference>
<reference evidence="12 13" key="1">
    <citation type="journal article" date="2017" name="Front. Microbiol.">
        <title>Genome of Ca. Pandoraea novymonadis, an Endosymbiotic Bacterium of the Trypanosomatid Novymonas esmeraldas.</title>
        <authorList>
            <person name="Kostygov A.Y."/>
            <person name="Butenko A."/>
            <person name="Nenarokova A."/>
            <person name="Tashyreva D."/>
            <person name="Flegontov P."/>
            <person name="Lukes J."/>
            <person name="Yurchenko V."/>
        </authorList>
    </citation>
    <scope>NUCLEOTIDE SEQUENCE [LARGE SCALE GENOMIC DNA]</scope>
    <source>
        <strain evidence="12 13">E262</strain>
    </source>
</reference>
<evidence type="ECO:0000256" key="5">
    <source>
        <dbReference type="ARBA" id="ARBA00022741"/>
    </source>
</evidence>
<dbReference type="Pfam" id="PF03129">
    <property type="entry name" value="HGTP_anticodon"/>
    <property type="match status" value="1"/>
</dbReference>
<comment type="subunit">
    <text evidence="2 10">Homodimer.</text>
</comment>
<evidence type="ECO:0000256" key="9">
    <source>
        <dbReference type="ARBA" id="ARBA00047639"/>
    </source>
</evidence>
<dbReference type="InterPro" id="IPR004516">
    <property type="entry name" value="HisRS/HisZ"/>
</dbReference>
<sequence>MCEAKQDRISRLTGIKGMNDILPQDESLWDFFEETVRAILRAYGYQHIRTPILEQTQLFLHGLGQVTDIVEKEMYSFTDILNGQKLTMRPENTAAVVRAALEHNLLYSGPQRLWYFGPMFRHEKPQRGRYRQFHQLGLEALGFAGPDVDVEIILICQRLWDDLGLTGIHLELNSLGQAEERAVYRQDLMAYFENHIEYLDEDSKRRLYTNPLRILDSKNPAIQLLLEGAPQLINYLGASSKQHFEEVQSLLKANNVPFKINPHLIRGLDYYNLTVFEWITDKLGAQGTVAGGGRYDSLIEQLGGDSTPACGWAIGVERILELLREAALVPQMESCDVYVVHHGEMAVAPALIAAERMRDAGLNVLFHCSPAGKSSSFKSQMKRADSSRAAFAVIFGENEVIDGAAVVKHLRATNEKNNQTRVAFDMLTEYLMDAIVSSAKRPVNRTAFPQEVRETSNEVRIASMESTHSE</sequence>
<name>A0ABX5FFC6_9BURK</name>
<dbReference type="GO" id="GO:0016874">
    <property type="term" value="F:ligase activity"/>
    <property type="evidence" value="ECO:0007669"/>
    <property type="project" value="UniProtKB-KW"/>
</dbReference>
<evidence type="ECO:0000256" key="2">
    <source>
        <dbReference type="ARBA" id="ARBA00011738"/>
    </source>
</evidence>
<comment type="caution">
    <text evidence="12">The sequence shown here is derived from an EMBL/GenBank/DDBJ whole genome shotgun (WGS) entry which is preliminary data.</text>
</comment>
<dbReference type="InterPro" id="IPR036621">
    <property type="entry name" value="Anticodon-bd_dom_sf"/>
</dbReference>
<dbReference type="PANTHER" id="PTHR43707:SF1">
    <property type="entry name" value="HISTIDINE--TRNA LIGASE, MITOCHONDRIAL-RELATED"/>
    <property type="match status" value="1"/>
</dbReference>
<gene>
    <name evidence="10 12" type="primary">hisS</name>
    <name evidence="12" type="ORF">BZL35_00152</name>
</gene>
<keyword evidence="3 10" id="KW-0963">Cytoplasm</keyword>
<comment type="subcellular location">
    <subcellularLocation>
        <location evidence="10">Cytoplasm</location>
    </subcellularLocation>
</comment>
<dbReference type="EC" id="6.1.1.21" evidence="10"/>
<evidence type="ECO:0000256" key="6">
    <source>
        <dbReference type="ARBA" id="ARBA00022840"/>
    </source>
</evidence>
<keyword evidence="6 10" id="KW-0067">ATP-binding</keyword>
<keyword evidence="5 10" id="KW-0547">Nucleotide-binding</keyword>
<comment type="catalytic activity">
    <reaction evidence="9 10">
        <text>tRNA(His) + L-histidine + ATP = L-histidyl-tRNA(His) + AMP + diphosphate + H(+)</text>
        <dbReference type="Rhea" id="RHEA:17313"/>
        <dbReference type="Rhea" id="RHEA-COMP:9665"/>
        <dbReference type="Rhea" id="RHEA-COMP:9689"/>
        <dbReference type="ChEBI" id="CHEBI:15378"/>
        <dbReference type="ChEBI" id="CHEBI:30616"/>
        <dbReference type="ChEBI" id="CHEBI:33019"/>
        <dbReference type="ChEBI" id="CHEBI:57595"/>
        <dbReference type="ChEBI" id="CHEBI:78442"/>
        <dbReference type="ChEBI" id="CHEBI:78527"/>
        <dbReference type="ChEBI" id="CHEBI:456215"/>
        <dbReference type="EC" id="6.1.1.21"/>
    </reaction>
</comment>
<protein>
    <recommendedName>
        <fullName evidence="10">Histidine--tRNA ligase</fullName>
        <ecNumber evidence="10">6.1.1.21</ecNumber>
    </recommendedName>
    <alternativeName>
        <fullName evidence="10">Histidyl-tRNA synthetase</fullName>
        <shortName evidence="10">HisRS</shortName>
    </alternativeName>
</protein>
<dbReference type="SUPFAM" id="SSF55681">
    <property type="entry name" value="Class II aaRS and biotin synthetases"/>
    <property type="match status" value="1"/>
</dbReference>
<dbReference type="InterPro" id="IPR041715">
    <property type="entry name" value="HisRS-like_core"/>
</dbReference>
<dbReference type="Gene3D" id="3.40.50.800">
    <property type="entry name" value="Anticodon-binding domain"/>
    <property type="match status" value="1"/>
</dbReference>
<evidence type="ECO:0000313" key="13">
    <source>
        <dbReference type="Proteomes" id="UP000242660"/>
    </source>
</evidence>
<dbReference type="Gene3D" id="3.30.930.10">
    <property type="entry name" value="Bira Bifunctional Protein, Domain 2"/>
    <property type="match status" value="1"/>
</dbReference>
<dbReference type="PIRSF" id="PIRSF001549">
    <property type="entry name" value="His-tRNA_synth"/>
    <property type="match status" value="1"/>
</dbReference>
<keyword evidence="13" id="KW-1185">Reference proteome</keyword>
<dbReference type="InterPro" id="IPR006195">
    <property type="entry name" value="aa-tRNA-synth_II"/>
</dbReference>
<dbReference type="PANTHER" id="PTHR43707">
    <property type="entry name" value="HISTIDYL-TRNA SYNTHETASE"/>
    <property type="match status" value="1"/>
</dbReference>
<evidence type="ECO:0000256" key="1">
    <source>
        <dbReference type="ARBA" id="ARBA00008226"/>
    </source>
</evidence>
<accession>A0ABX5FFC6</accession>
<evidence type="ECO:0000259" key="11">
    <source>
        <dbReference type="PROSITE" id="PS50862"/>
    </source>
</evidence>